<evidence type="ECO:0000313" key="2">
    <source>
        <dbReference type="Proteomes" id="UP000035642"/>
    </source>
</evidence>
<keyword evidence="1" id="KW-0472">Membrane</keyword>
<name>A0A0K0D9X5_ANGCA</name>
<organism evidence="2 3">
    <name type="scientific">Angiostrongylus cantonensis</name>
    <name type="common">Rat lungworm</name>
    <dbReference type="NCBI Taxonomy" id="6313"/>
    <lineage>
        <taxon>Eukaryota</taxon>
        <taxon>Metazoa</taxon>
        <taxon>Ecdysozoa</taxon>
        <taxon>Nematoda</taxon>
        <taxon>Chromadorea</taxon>
        <taxon>Rhabditida</taxon>
        <taxon>Rhabditina</taxon>
        <taxon>Rhabditomorpha</taxon>
        <taxon>Strongyloidea</taxon>
        <taxon>Metastrongylidae</taxon>
        <taxon>Angiostrongylus</taxon>
    </lineage>
</organism>
<reference evidence="2" key="1">
    <citation type="submission" date="2012-09" db="EMBL/GenBank/DDBJ databases">
        <authorList>
            <person name="Martin A.A."/>
        </authorList>
    </citation>
    <scope>NUCLEOTIDE SEQUENCE</scope>
</reference>
<keyword evidence="1" id="KW-0812">Transmembrane</keyword>
<sequence>MILGYRNLLTAKIRSGFKCGNTCIQGTHVLFLHSGLPRTEFYAKEFLKKSAAVYYQIPKKMENGKIRDCIAKYGESRAIEDSLSSFAGSVQSCLNTLVPEFDPVTCSNAFLFGEPSIEQELINVGRSDCSHIVLVPFYAHFSCAHSGFLLNEAARVLQKFTNPAFVNGKEVHYERIIPNSSNSFRVSVLHRWSSHSVVSEVCSSITFEKNHYNSSAEIFAKLQTAAITTIFSITYCHHRRSVWSTCERVMSGLNDRFPWRLGFFNAWDQWDLPVGDSLAIQVRLYHCCTHFRGVLTPSTYNTQHLVYKWPPCICINTRTPHTLAYTHIHIHIEYNAYFFLVCFVANVHLLWFCVQLVAYRKLTLYEK</sequence>
<dbReference type="AlphaFoldDB" id="A0A0K0D9X5"/>
<keyword evidence="1" id="KW-1133">Transmembrane helix</keyword>
<dbReference type="Proteomes" id="UP000035642">
    <property type="component" value="Unassembled WGS sequence"/>
</dbReference>
<proteinExistence type="predicted"/>
<keyword evidence="2" id="KW-1185">Reference proteome</keyword>
<feature type="transmembrane region" description="Helical" evidence="1">
    <location>
        <begin position="336"/>
        <end position="359"/>
    </location>
</feature>
<dbReference type="SUPFAM" id="SSF53800">
    <property type="entry name" value="Chelatase"/>
    <property type="match status" value="1"/>
</dbReference>
<accession>A0A0K0D9X5</accession>
<evidence type="ECO:0000256" key="1">
    <source>
        <dbReference type="SAM" id="Phobius"/>
    </source>
</evidence>
<protein>
    <submittedName>
        <fullName evidence="3">Exostosin domain-containing protein</fullName>
    </submittedName>
</protein>
<dbReference type="WBParaSite" id="ACAC_0000699101-mRNA-1">
    <property type="protein sequence ID" value="ACAC_0000699101-mRNA-1"/>
    <property type="gene ID" value="ACAC_0000699101"/>
</dbReference>
<dbReference type="STRING" id="6313.A0A0K0D9X5"/>
<evidence type="ECO:0000313" key="3">
    <source>
        <dbReference type="WBParaSite" id="ACAC_0000699101-mRNA-1"/>
    </source>
</evidence>
<dbReference type="Gene3D" id="3.40.50.1400">
    <property type="match status" value="1"/>
</dbReference>
<reference evidence="3" key="2">
    <citation type="submission" date="2016-04" db="UniProtKB">
        <authorList>
            <consortium name="WormBaseParasite"/>
        </authorList>
    </citation>
    <scope>IDENTIFICATION</scope>
</reference>